<comment type="similarity">
    <text evidence="8">Belongs to the ABC transporter superfamily. Drug exporter-1 (DrugE1) (TC 3.A.1.105) family.</text>
</comment>
<dbReference type="GO" id="GO:0005886">
    <property type="term" value="C:plasma membrane"/>
    <property type="evidence" value="ECO:0007669"/>
    <property type="project" value="UniProtKB-SubCell"/>
</dbReference>
<dbReference type="InterPro" id="IPR027417">
    <property type="entry name" value="P-loop_NTPase"/>
</dbReference>
<comment type="subcellular location">
    <subcellularLocation>
        <location evidence="1">Cell membrane</location>
        <topology evidence="1">Peripheral membrane protein</topology>
        <orientation evidence="1">Cytoplasmic side</orientation>
    </subcellularLocation>
</comment>
<dbReference type="FunFam" id="3.40.50.300:FF:000589">
    <property type="entry name" value="ABC transporter, ATP-binding subunit"/>
    <property type="match status" value="1"/>
</dbReference>
<reference evidence="11" key="1">
    <citation type="journal article" date="2008" name="Genome Res.">
        <title>The genome of Pelotomaculum thermopropionicum reveals niche-associated evolution in anaerobic microbiota.</title>
        <authorList>
            <person name="Kosaka T."/>
            <person name="Kato S."/>
            <person name="Shimoyama T."/>
            <person name="Ishii S."/>
            <person name="Abe T."/>
            <person name="Watanabe K."/>
        </authorList>
    </citation>
    <scope>NUCLEOTIDE SEQUENCE [LARGE SCALE GENOMIC DNA]</scope>
    <source>
        <strain evidence="11">DSM 13744 / JCM 10971 / SI</strain>
    </source>
</reference>
<dbReference type="PANTHER" id="PTHR43582">
    <property type="entry name" value="LINEARMYCIN RESISTANCE ATP-BINDING PROTEIN LNRL"/>
    <property type="match status" value="1"/>
</dbReference>
<keyword evidence="6" id="KW-1278">Translocase</keyword>
<dbReference type="InterPro" id="IPR003593">
    <property type="entry name" value="AAA+_ATPase"/>
</dbReference>
<dbReference type="InterPro" id="IPR003439">
    <property type="entry name" value="ABC_transporter-like_ATP-bd"/>
</dbReference>
<keyword evidence="7" id="KW-0472">Membrane</keyword>
<dbReference type="NCBIfam" id="TIGR01188">
    <property type="entry name" value="drrA"/>
    <property type="match status" value="1"/>
</dbReference>
<dbReference type="GO" id="GO:0043215">
    <property type="term" value="P:daunorubicin transport"/>
    <property type="evidence" value="ECO:0007669"/>
    <property type="project" value="InterPro"/>
</dbReference>
<dbReference type="STRING" id="370438.PTH_1476"/>
<feature type="domain" description="ABC transporter" evidence="9">
    <location>
        <begin position="14"/>
        <end position="244"/>
    </location>
</feature>
<dbReference type="HOGENOM" id="CLU_000604_1_2_9"/>
<dbReference type="KEGG" id="pth:PTH_1476"/>
<evidence type="ECO:0000256" key="4">
    <source>
        <dbReference type="ARBA" id="ARBA00022741"/>
    </source>
</evidence>
<dbReference type="Proteomes" id="UP000006556">
    <property type="component" value="Chromosome"/>
</dbReference>
<evidence type="ECO:0000259" key="9">
    <source>
        <dbReference type="PROSITE" id="PS50893"/>
    </source>
</evidence>
<dbReference type="GO" id="GO:0016887">
    <property type="term" value="F:ATP hydrolysis activity"/>
    <property type="evidence" value="ECO:0007669"/>
    <property type="project" value="InterPro"/>
</dbReference>
<accession>A5D288</accession>
<dbReference type="Gene3D" id="3.40.50.300">
    <property type="entry name" value="P-loop containing nucleotide triphosphate hydrolases"/>
    <property type="match status" value="1"/>
</dbReference>
<name>A5D288_PELTS</name>
<dbReference type="AlphaFoldDB" id="A5D288"/>
<evidence type="ECO:0000256" key="2">
    <source>
        <dbReference type="ARBA" id="ARBA00022448"/>
    </source>
</evidence>
<dbReference type="Pfam" id="PF00005">
    <property type="entry name" value="ABC_tran"/>
    <property type="match status" value="1"/>
</dbReference>
<evidence type="ECO:0000256" key="8">
    <source>
        <dbReference type="ARBA" id="ARBA00049985"/>
    </source>
</evidence>
<evidence type="ECO:0000256" key="6">
    <source>
        <dbReference type="ARBA" id="ARBA00022967"/>
    </source>
</evidence>
<keyword evidence="4" id="KW-0547">Nucleotide-binding</keyword>
<organism evidence="10 11">
    <name type="scientific">Pelotomaculum thermopropionicum (strain DSM 13744 / JCM 10971 / SI)</name>
    <dbReference type="NCBI Taxonomy" id="370438"/>
    <lineage>
        <taxon>Bacteria</taxon>
        <taxon>Bacillati</taxon>
        <taxon>Bacillota</taxon>
        <taxon>Clostridia</taxon>
        <taxon>Eubacteriales</taxon>
        <taxon>Desulfotomaculaceae</taxon>
        <taxon>Pelotomaculum</taxon>
    </lineage>
</organism>
<evidence type="ECO:0000313" key="10">
    <source>
        <dbReference type="EMBL" id="BAF59657.1"/>
    </source>
</evidence>
<keyword evidence="2" id="KW-0813">Transport</keyword>
<dbReference type="PROSITE" id="PS00211">
    <property type="entry name" value="ABC_TRANSPORTER_1"/>
    <property type="match status" value="1"/>
</dbReference>
<dbReference type="SMART" id="SM00382">
    <property type="entry name" value="AAA"/>
    <property type="match status" value="1"/>
</dbReference>
<evidence type="ECO:0000256" key="7">
    <source>
        <dbReference type="ARBA" id="ARBA00023136"/>
    </source>
</evidence>
<dbReference type="InterPro" id="IPR005894">
    <property type="entry name" value="DrrA"/>
</dbReference>
<keyword evidence="11" id="KW-1185">Reference proteome</keyword>
<dbReference type="PANTHER" id="PTHR43582:SF2">
    <property type="entry name" value="LINEARMYCIN RESISTANCE ATP-BINDING PROTEIN LNRL"/>
    <property type="match status" value="1"/>
</dbReference>
<dbReference type="GO" id="GO:1900753">
    <property type="term" value="P:doxorubicin transport"/>
    <property type="evidence" value="ECO:0007669"/>
    <property type="project" value="InterPro"/>
</dbReference>
<dbReference type="SUPFAM" id="SSF52540">
    <property type="entry name" value="P-loop containing nucleoside triphosphate hydrolases"/>
    <property type="match status" value="1"/>
</dbReference>
<gene>
    <name evidence="10" type="primary">CcmA</name>
    <name evidence="10" type="ordered locus">PTH_1476</name>
</gene>
<evidence type="ECO:0000256" key="3">
    <source>
        <dbReference type="ARBA" id="ARBA00022475"/>
    </source>
</evidence>
<dbReference type="eggNOG" id="COG1131">
    <property type="taxonomic scope" value="Bacteria"/>
</dbReference>
<evidence type="ECO:0000256" key="5">
    <source>
        <dbReference type="ARBA" id="ARBA00022840"/>
    </source>
</evidence>
<sequence>MVNQSSLRGAGQMIELRQLSKQYGNIQAVTGLDLKINRGEIFGLLGPNGAGKTTTIRMLTMLTRPSSGTALINGYEINRDFSKIKKEIGVVPQHMNLDEELTARENLELHGRLHKMPRFQRQQRIQELLAYVELADRAHDLAGKFSGGMKRRLMIARALMHYPSVLFLDEPTAGLDPQTRRKIWDLIRRMNSEGMTVLLTTHYIEEAEVLCHRVGIMDRGRLIALGTPAELKKRAGEVVVEAFSRSGTEYRFFANREQALEYAGSHTENVVIREANLEDVYVELTGRKVGD</sequence>
<dbReference type="GO" id="GO:0005524">
    <property type="term" value="F:ATP binding"/>
    <property type="evidence" value="ECO:0007669"/>
    <property type="project" value="UniProtKB-KW"/>
</dbReference>
<dbReference type="EMBL" id="AP009389">
    <property type="protein sequence ID" value="BAF59657.1"/>
    <property type="molecule type" value="Genomic_DNA"/>
</dbReference>
<keyword evidence="5" id="KW-0067">ATP-binding</keyword>
<dbReference type="PROSITE" id="PS50893">
    <property type="entry name" value="ABC_TRANSPORTER_2"/>
    <property type="match status" value="1"/>
</dbReference>
<dbReference type="InterPro" id="IPR017871">
    <property type="entry name" value="ABC_transporter-like_CS"/>
</dbReference>
<proteinExistence type="inferred from homology"/>
<evidence type="ECO:0000256" key="1">
    <source>
        <dbReference type="ARBA" id="ARBA00004413"/>
    </source>
</evidence>
<protein>
    <submittedName>
        <fullName evidence="10">ABC-type multidrug transport system, ATPase component</fullName>
    </submittedName>
</protein>
<evidence type="ECO:0000313" key="11">
    <source>
        <dbReference type="Proteomes" id="UP000006556"/>
    </source>
</evidence>
<keyword evidence="3" id="KW-1003">Cell membrane</keyword>